<keyword evidence="5" id="KW-0963">Cytoplasm</keyword>
<dbReference type="GO" id="GO:0061908">
    <property type="term" value="C:phagophore"/>
    <property type="evidence" value="ECO:0007669"/>
    <property type="project" value="TreeGrafter"/>
</dbReference>
<protein>
    <recommendedName>
        <fullName evidence="4 15">Autophagy protein 5</fullName>
    </recommendedName>
</protein>
<keyword evidence="12 15" id="KW-0472">Membrane</keyword>
<keyword evidence="7" id="KW-0053">Apoptosis</keyword>
<evidence type="ECO:0000256" key="11">
    <source>
        <dbReference type="ARBA" id="ARBA00023006"/>
    </source>
</evidence>
<comment type="similarity">
    <text evidence="3 15">Belongs to the ATG5 family.</text>
</comment>
<dbReference type="InterPro" id="IPR048940">
    <property type="entry name" value="ATG5_HBR"/>
</dbReference>
<dbReference type="PANTHER" id="PTHR13040">
    <property type="entry name" value="AUTOPHAGY PROTEIN 5"/>
    <property type="match status" value="1"/>
</dbReference>
<evidence type="ECO:0000256" key="13">
    <source>
        <dbReference type="ARBA" id="ARBA00025421"/>
    </source>
</evidence>
<feature type="domain" description="Autophagy protein ATG5 UblB" evidence="16">
    <location>
        <begin position="185"/>
        <end position="262"/>
    </location>
</feature>
<dbReference type="Gene3D" id="3.10.20.620">
    <property type="match status" value="1"/>
</dbReference>
<proteinExistence type="evidence at transcript level"/>
<keyword evidence="8 15" id="KW-0832">Ubl conjugation</keyword>
<dbReference type="Pfam" id="PF04106">
    <property type="entry name" value="ATG5_UblB"/>
    <property type="match status" value="1"/>
</dbReference>
<evidence type="ECO:0000256" key="6">
    <source>
        <dbReference type="ARBA" id="ARBA00022499"/>
    </source>
</evidence>
<evidence type="ECO:0000256" key="2">
    <source>
        <dbReference type="ARBA" id="ARBA00004623"/>
    </source>
</evidence>
<dbReference type="InterPro" id="IPR007239">
    <property type="entry name" value="Atg5"/>
</dbReference>
<evidence type="ECO:0000259" key="17">
    <source>
        <dbReference type="Pfam" id="PF20637"/>
    </source>
</evidence>
<evidence type="ECO:0000256" key="7">
    <source>
        <dbReference type="ARBA" id="ARBA00022703"/>
    </source>
</evidence>
<dbReference type="InterPro" id="IPR042526">
    <property type="entry name" value="Atg5_HR"/>
</dbReference>
<reference evidence="19" key="1">
    <citation type="journal article" date="2014" name="Insect Biochem. Mol. Biol.">
        <title>An insight into the sialome of the frog biting fly, Corethrella appendiculata.</title>
        <authorList>
            <person name="Ribeiro J.M.C."/>
            <person name="Chagas A.C."/>
            <person name="Pham V.M."/>
            <person name="Lounibos L.P."/>
            <person name="Calvo E."/>
        </authorList>
    </citation>
    <scope>NUCLEOTIDE SEQUENCE</scope>
    <source>
        <tissue evidence="19">Salivary glands</tissue>
    </source>
</reference>
<dbReference type="GO" id="GO:0000045">
    <property type="term" value="P:autophagosome assembly"/>
    <property type="evidence" value="ECO:0007669"/>
    <property type="project" value="UniProtKB-ARBA"/>
</dbReference>
<evidence type="ECO:0000256" key="14">
    <source>
        <dbReference type="ARBA" id="ARBA00093583"/>
    </source>
</evidence>
<dbReference type="Gene3D" id="1.10.246.190">
    <property type="entry name" value="Autophagy protein Apg5, helix rich domain"/>
    <property type="match status" value="1"/>
</dbReference>
<dbReference type="AlphaFoldDB" id="U5EVK4"/>
<comment type="subunit">
    <text evidence="14">Forms a conjugate with ATG12. Part of the minor complex composed of 4 sets of ATG12-ATG5 and ATG16L1 (400 kDa); this complex interacts with ATG3 leading to disruption of ATG7 interaction and promotion of ATG8-like proteins lipidation. Forms an 800-kDa complex composed of ATG12-ATG5 and ATG16L2. The ATG12-ATG5 conjugate interacts with RAB33A; this interaction is bridged by ATG16L1 and promotes ATG12-ATG5-ATG16L1 complex recruitment to phagophores. Interacts with TECPR1; the interaction is direct and does not take place when ATG16L1 is associated with the ATG5-ATG12 conjugate. Interacts with DHX58/RIG-1, IFIH1/MDA5 and MAVS/IPS-1 in monomeric form as well as in ATG12-ATG5 conjugate form. The interaction with MAVS is further enhanced upon vesicular stomatitis virus (VSV) infection. Interacts with ATG3. Interacts with ATG7 and ATG10. Interacts with FADD. Interacts with Bassoon/BSN; this interaction is important for the regulation of presynaptic autophagy. Interacts with ATG16L2.</text>
</comment>
<evidence type="ECO:0000259" key="16">
    <source>
        <dbReference type="Pfam" id="PF04106"/>
    </source>
</evidence>
<dbReference type="InterPro" id="IPR048318">
    <property type="entry name" value="ATG5_UblB"/>
</dbReference>
<dbReference type="GO" id="GO:0034045">
    <property type="term" value="C:phagophore assembly site membrane"/>
    <property type="evidence" value="ECO:0007669"/>
    <property type="project" value="UniProtKB-SubCell"/>
</dbReference>
<dbReference type="GO" id="GO:0034274">
    <property type="term" value="C:Atg12-Atg5-Atg16 complex"/>
    <property type="evidence" value="ECO:0007669"/>
    <property type="project" value="TreeGrafter"/>
</dbReference>
<dbReference type="GO" id="GO:0002376">
    <property type="term" value="P:immune system process"/>
    <property type="evidence" value="ECO:0007669"/>
    <property type="project" value="UniProtKB-KW"/>
</dbReference>
<feature type="domain" description="Autophagy protein ATG5 UblA" evidence="18">
    <location>
        <begin position="11"/>
        <end position="105"/>
    </location>
</feature>
<dbReference type="GO" id="GO:0006995">
    <property type="term" value="P:cellular response to nitrogen starvation"/>
    <property type="evidence" value="ECO:0007669"/>
    <property type="project" value="TreeGrafter"/>
</dbReference>
<organism evidence="19">
    <name type="scientific">Corethrella appendiculata</name>
    <dbReference type="NCBI Taxonomy" id="1370023"/>
    <lineage>
        <taxon>Eukaryota</taxon>
        <taxon>Metazoa</taxon>
        <taxon>Ecdysozoa</taxon>
        <taxon>Arthropoda</taxon>
        <taxon>Hexapoda</taxon>
        <taxon>Insecta</taxon>
        <taxon>Pterygota</taxon>
        <taxon>Neoptera</taxon>
        <taxon>Endopterygota</taxon>
        <taxon>Diptera</taxon>
        <taxon>Nematocera</taxon>
        <taxon>Culicoidea</taxon>
        <taxon>Chaoboridae</taxon>
        <taxon>Corethrella</taxon>
    </lineage>
</organism>
<name>U5EVK4_9DIPT</name>
<dbReference type="Gene3D" id="3.10.20.90">
    <property type="entry name" value="Phosphatidylinositol 3-kinase Catalytic Subunit, Chain A, domain 1"/>
    <property type="match status" value="1"/>
</dbReference>
<keyword evidence="11 15" id="KW-0072">Autophagy</keyword>
<keyword evidence="10" id="KW-0007">Acetylation</keyword>
<evidence type="ECO:0000259" key="18">
    <source>
        <dbReference type="Pfam" id="PF20638"/>
    </source>
</evidence>
<dbReference type="Pfam" id="PF20638">
    <property type="entry name" value="ATG5_UblA"/>
    <property type="match status" value="1"/>
</dbReference>
<evidence type="ECO:0000256" key="10">
    <source>
        <dbReference type="ARBA" id="ARBA00022990"/>
    </source>
</evidence>
<sequence length="267" mass="30920">MANDREILREIWEGKIPVCFQIDSDETDVEPEPIYLLISRLSYFPLVTDKVKKHFLRFLSNENQDGEMWFECGGALIKWHYPIGVLFDLLVGQDAVLPWNITVHFTKFPEDALMRCPNKEVVEAHYMSSLKEADCLKHKGLVVSAMQKKDHNQLWLGLVNDKFDQFWAVNRRLMEPVADQDGFKHIPVKCYSDDGSYLQKLITPNTETGQKRTLQDLLDDFSTPGRKAVEARIHGITVPNDTPLQWLSEHLSYPDNFLHFIVSWTSI</sequence>
<dbReference type="GO" id="GO:0000422">
    <property type="term" value="P:autophagy of mitochondrion"/>
    <property type="evidence" value="ECO:0007669"/>
    <property type="project" value="TreeGrafter"/>
</dbReference>
<dbReference type="GO" id="GO:0034727">
    <property type="term" value="P:piecemeal microautophagy of the nucleus"/>
    <property type="evidence" value="ECO:0007669"/>
    <property type="project" value="TreeGrafter"/>
</dbReference>
<dbReference type="InterPro" id="IPR048939">
    <property type="entry name" value="ATG5_UblA"/>
</dbReference>
<accession>U5EVK4</accession>
<comment type="function">
    <text evidence="13">May play an important role in the apoptotic process, possibly within the modified cytoskeleton. Its expression is a relatively late event in the apoptotic process, occurring downstream of caspase activity. Plays a crucial role in IFN-gamma-induced autophagic cell death by interacting with FADD.</text>
</comment>
<evidence type="ECO:0000313" key="19">
    <source>
        <dbReference type="EMBL" id="JAB58885.1"/>
    </source>
</evidence>
<comment type="subcellular location">
    <subcellularLocation>
        <location evidence="1">Cytoplasm</location>
    </subcellularLocation>
    <subcellularLocation>
        <location evidence="2 15">Preautophagosomal structure membrane</location>
        <topology evidence="2 15">Peripheral membrane protein</topology>
    </subcellularLocation>
</comment>
<dbReference type="InterPro" id="IPR042527">
    <property type="entry name" value="Atg5_UblA_dom_sf"/>
</dbReference>
<dbReference type="PANTHER" id="PTHR13040:SF2">
    <property type="entry name" value="AUTOPHAGY PROTEIN 5"/>
    <property type="match status" value="1"/>
</dbReference>
<keyword evidence="6 15" id="KW-1017">Isopeptide bond</keyword>
<evidence type="ECO:0000256" key="5">
    <source>
        <dbReference type="ARBA" id="ARBA00022490"/>
    </source>
</evidence>
<evidence type="ECO:0000256" key="3">
    <source>
        <dbReference type="ARBA" id="ARBA00006910"/>
    </source>
</evidence>
<dbReference type="EMBL" id="GANO01000986">
    <property type="protein sequence ID" value="JAB58885.1"/>
    <property type="molecule type" value="mRNA"/>
</dbReference>
<dbReference type="GO" id="GO:0043069">
    <property type="term" value="P:negative regulation of programmed cell death"/>
    <property type="evidence" value="ECO:0007669"/>
    <property type="project" value="UniProtKB-ARBA"/>
</dbReference>
<keyword evidence="9" id="KW-0391">Immunity</keyword>
<dbReference type="FunFam" id="3.10.20.620:FF:000001">
    <property type="entry name" value="Autophagy related 5"/>
    <property type="match status" value="1"/>
</dbReference>
<comment type="function">
    <text evidence="15">Involved in autophagic vesicle formation.</text>
</comment>
<dbReference type="GO" id="GO:0005776">
    <property type="term" value="C:autophagosome"/>
    <property type="evidence" value="ECO:0007669"/>
    <property type="project" value="TreeGrafter"/>
</dbReference>
<dbReference type="GO" id="GO:0044233">
    <property type="term" value="C:mitochondria-associated endoplasmic reticulum membrane contact site"/>
    <property type="evidence" value="ECO:0007669"/>
    <property type="project" value="TreeGrafter"/>
</dbReference>
<evidence type="ECO:0000256" key="8">
    <source>
        <dbReference type="ARBA" id="ARBA00022843"/>
    </source>
</evidence>
<comment type="subunit">
    <text evidence="15">Conjugated with ATG12.</text>
</comment>
<dbReference type="Pfam" id="PF20637">
    <property type="entry name" value="ATG5_HBR"/>
    <property type="match status" value="1"/>
</dbReference>
<evidence type="ECO:0000256" key="1">
    <source>
        <dbReference type="ARBA" id="ARBA00004496"/>
    </source>
</evidence>
<dbReference type="FunFam" id="1.10.246.190:FF:000001">
    <property type="entry name" value="Autophagy related 5"/>
    <property type="match status" value="1"/>
</dbReference>
<dbReference type="FunFam" id="3.10.20.90:FF:000100">
    <property type="entry name" value="Autophagy related 5"/>
    <property type="match status" value="1"/>
</dbReference>
<evidence type="ECO:0000256" key="4">
    <source>
        <dbReference type="ARBA" id="ARBA00015616"/>
    </source>
</evidence>
<evidence type="ECO:0000256" key="9">
    <source>
        <dbReference type="ARBA" id="ARBA00022859"/>
    </source>
</evidence>
<evidence type="ECO:0000256" key="12">
    <source>
        <dbReference type="ARBA" id="ARBA00023136"/>
    </source>
</evidence>
<feature type="domain" description="Autophagy protein ATG5 alpha-helical bundle region" evidence="17">
    <location>
        <begin position="120"/>
        <end position="175"/>
    </location>
</feature>
<evidence type="ECO:0000256" key="15">
    <source>
        <dbReference type="RuleBase" id="RU361202"/>
    </source>
</evidence>
<dbReference type="GO" id="GO:0006915">
    <property type="term" value="P:apoptotic process"/>
    <property type="evidence" value="ECO:0007669"/>
    <property type="project" value="UniProtKB-KW"/>
</dbReference>
<dbReference type="GO" id="GO:0019776">
    <property type="term" value="F:Atg8-family ligase activity"/>
    <property type="evidence" value="ECO:0007669"/>
    <property type="project" value="TreeGrafter"/>
</dbReference>